<evidence type="ECO:0000313" key="4">
    <source>
        <dbReference type="Proteomes" id="UP000273778"/>
    </source>
</evidence>
<sequence length="75" mass="8308">MDAFLVGGFGGFITLFLFVLAILWFILPFAIFGTKNKLDELIEQTRQTNTLLTALRGEVSLLTDDDGVLKASKNK</sequence>
<evidence type="ECO:0000313" key="5">
    <source>
        <dbReference type="Proteomes" id="UP000278855"/>
    </source>
</evidence>
<protein>
    <submittedName>
        <fullName evidence="3">Uncharacterized protein</fullName>
    </submittedName>
</protein>
<dbReference type="EMBL" id="CP034073">
    <property type="protein sequence ID" value="AZG34592.1"/>
    <property type="molecule type" value="Genomic_DNA"/>
</dbReference>
<dbReference type="EMBL" id="RKKB01000008">
    <property type="protein sequence ID" value="RPA28167.1"/>
    <property type="molecule type" value="Genomic_DNA"/>
</dbReference>
<keyword evidence="1" id="KW-1133">Transmembrane helix</keyword>
<gene>
    <name evidence="3" type="ORF">EGC77_15745</name>
    <name evidence="2" type="ORF">EGC80_06415</name>
</gene>
<dbReference type="Proteomes" id="UP000273778">
    <property type="component" value="Chromosome"/>
</dbReference>
<dbReference type="OrthoDB" id="7068925at2"/>
<evidence type="ECO:0000256" key="1">
    <source>
        <dbReference type="SAM" id="Phobius"/>
    </source>
</evidence>
<reference evidence="3" key="3">
    <citation type="submission" date="2018-11" db="EMBL/GenBank/DDBJ databases">
        <authorList>
            <person name="Hwang Y.J."/>
            <person name="Hwang C.Y."/>
        </authorList>
    </citation>
    <scope>NUCLEOTIDE SEQUENCE</scope>
    <source>
        <strain evidence="3">R106</strain>
    </source>
</reference>
<name>A0A3N4DTV7_9GAMM</name>
<organism evidence="3 5">
    <name type="scientific">Shewanella psychromarinicola</name>
    <dbReference type="NCBI Taxonomy" id="2487742"/>
    <lineage>
        <taxon>Bacteria</taxon>
        <taxon>Pseudomonadati</taxon>
        <taxon>Pseudomonadota</taxon>
        <taxon>Gammaproteobacteria</taxon>
        <taxon>Alteromonadales</taxon>
        <taxon>Shewanellaceae</taxon>
        <taxon>Shewanella</taxon>
    </lineage>
</organism>
<evidence type="ECO:0000313" key="3">
    <source>
        <dbReference type="EMBL" id="RPA28167.1"/>
    </source>
</evidence>
<proteinExistence type="predicted"/>
<dbReference type="Proteomes" id="UP000278855">
    <property type="component" value="Unassembled WGS sequence"/>
</dbReference>
<dbReference type="KEGG" id="spsr:EGC80_06415"/>
<dbReference type="RefSeq" id="WP_124013476.1">
    <property type="nucleotide sequence ID" value="NZ_CP034073.1"/>
</dbReference>
<dbReference type="AlphaFoldDB" id="A0A3N4DTV7"/>
<evidence type="ECO:0000313" key="2">
    <source>
        <dbReference type="EMBL" id="AZG34592.1"/>
    </source>
</evidence>
<keyword evidence="1" id="KW-0472">Membrane</keyword>
<reference evidence="5" key="2">
    <citation type="submission" date="2018-11" db="EMBL/GenBank/DDBJ databases">
        <title>Shewanella sp. R106.</title>
        <authorList>
            <person name="Hwang Y.J."/>
            <person name="Hwang C.Y."/>
        </authorList>
    </citation>
    <scope>NUCLEOTIDE SEQUENCE [LARGE SCALE GENOMIC DNA]</scope>
    <source>
        <strain evidence="5">R106</strain>
    </source>
</reference>
<keyword evidence="4" id="KW-1185">Reference proteome</keyword>
<feature type="transmembrane region" description="Helical" evidence="1">
    <location>
        <begin position="12"/>
        <end position="32"/>
    </location>
</feature>
<accession>A0A3N4DTV7</accession>
<keyword evidence="1" id="KW-0812">Transmembrane</keyword>
<reference evidence="2 4" key="1">
    <citation type="submission" date="2018-11" db="EMBL/GenBank/DDBJ databases">
        <title>Shewanella sp. M2.</title>
        <authorList>
            <person name="Hwang Y.J."/>
            <person name="Hwang C.Y."/>
        </authorList>
    </citation>
    <scope>NUCLEOTIDE SEQUENCE [LARGE SCALE GENOMIC DNA]</scope>
    <source>
        <strain evidence="2 4">M2</strain>
    </source>
</reference>